<dbReference type="EMBL" id="MPUK01000005">
    <property type="protein sequence ID" value="ONH67154.1"/>
    <property type="molecule type" value="Genomic_DNA"/>
</dbReference>
<protein>
    <submittedName>
        <fullName evidence="2">Uncharacterized protein</fullName>
    </submittedName>
</protein>
<evidence type="ECO:0000313" key="3">
    <source>
        <dbReference type="Proteomes" id="UP000189513"/>
    </source>
</evidence>
<comment type="caution">
    <text evidence="2">The sequence shown here is derived from an EMBL/GenBank/DDBJ whole genome shotgun (WGS) entry which is preliminary data.</text>
</comment>
<dbReference type="Proteomes" id="UP000189513">
    <property type="component" value="Unassembled WGS sequence"/>
</dbReference>
<keyword evidence="3" id="KW-1185">Reference proteome</keyword>
<sequence>MSTALNSQSPLTKRQRIEFEIFDKSIEDIERLFKTNIDNLLPKSKRQDTGKHNNKPRTASSSRPTSLFYRPPNCPSSPQTKKSTINKDALAASSNSNYTYTHCKSYTSLFSQEKCKTRETSVEKEPLAVKNQTTNLPKKKQKYTIPVVPRDDLVYTALTSTKGKRDTMIRKEMQRVHPTVVGVGEKNWNAWRSEVVSMIEFFANDVLSDSLQGQSDLGVRKSDVTFEKTVTDIMSRK</sequence>
<dbReference type="AlphaFoldDB" id="A0A1V2L5V3"/>
<evidence type="ECO:0000313" key="2">
    <source>
        <dbReference type="EMBL" id="ONH67154.1"/>
    </source>
</evidence>
<gene>
    <name evidence="2" type="ORF">BON22_3107</name>
</gene>
<accession>A0A1V2L5V3</accession>
<evidence type="ECO:0000256" key="1">
    <source>
        <dbReference type="SAM" id="MobiDB-lite"/>
    </source>
</evidence>
<name>A0A1V2L5V3_CYBFA</name>
<reference evidence="3" key="1">
    <citation type="journal article" date="2017" name="Genome Announc.">
        <title>Genome sequences of Cyberlindnera fabianii 65, Pichia kudriavzevii 129, and Saccharomyces cerevisiae 131 isolated from fermented masau fruits in Zimbabwe.</title>
        <authorList>
            <person name="van Rijswijck I.M.H."/>
            <person name="Derks M.F.L."/>
            <person name="Abee T."/>
            <person name="de Ridder D."/>
            <person name="Smid E.J."/>
        </authorList>
    </citation>
    <scope>NUCLEOTIDE SEQUENCE [LARGE SCALE GENOMIC DNA]</scope>
    <source>
        <strain evidence="3">65</strain>
    </source>
</reference>
<feature type="region of interest" description="Disordered" evidence="1">
    <location>
        <begin position="41"/>
        <end position="85"/>
    </location>
</feature>
<organism evidence="2 3">
    <name type="scientific">Cyberlindnera fabianii</name>
    <name type="common">Yeast</name>
    <name type="synonym">Hansenula fabianii</name>
    <dbReference type="NCBI Taxonomy" id="36022"/>
    <lineage>
        <taxon>Eukaryota</taxon>
        <taxon>Fungi</taxon>
        <taxon>Dikarya</taxon>
        <taxon>Ascomycota</taxon>
        <taxon>Saccharomycotina</taxon>
        <taxon>Saccharomycetes</taxon>
        <taxon>Phaffomycetales</taxon>
        <taxon>Phaffomycetaceae</taxon>
        <taxon>Cyberlindnera</taxon>
    </lineage>
</organism>
<proteinExistence type="predicted"/>
<feature type="compositionally biased region" description="Polar residues" evidence="1">
    <location>
        <begin position="56"/>
        <end position="65"/>
    </location>
</feature>
<dbReference type="VEuPathDB" id="FungiDB:BON22_3107"/>